<protein>
    <submittedName>
        <fullName evidence="2">Uncharacterized protein</fullName>
    </submittedName>
</protein>
<reference evidence="2" key="2">
    <citation type="journal article" date="2015" name="Fish Shellfish Immunol.">
        <title>Early steps in the European eel (Anguilla anguilla)-Vibrio vulnificus interaction in the gills: Role of the RtxA13 toxin.</title>
        <authorList>
            <person name="Callol A."/>
            <person name="Pajuelo D."/>
            <person name="Ebbesson L."/>
            <person name="Teles M."/>
            <person name="MacKenzie S."/>
            <person name="Amaro C."/>
        </authorList>
    </citation>
    <scope>NUCLEOTIDE SEQUENCE</scope>
</reference>
<name>A0A0E9W6V3_ANGAN</name>
<dbReference type="AlphaFoldDB" id="A0A0E9W6V3"/>
<proteinExistence type="predicted"/>
<reference evidence="2" key="1">
    <citation type="submission" date="2014-11" db="EMBL/GenBank/DDBJ databases">
        <authorList>
            <person name="Amaro Gonzalez C."/>
        </authorList>
    </citation>
    <scope>NUCLEOTIDE SEQUENCE</scope>
</reference>
<evidence type="ECO:0000313" key="2">
    <source>
        <dbReference type="EMBL" id="JAH85213.1"/>
    </source>
</evidence>
<organism evidence="2">
    <name type="scientific">Anguilla anguilla</name>
    <name type="common">European freshwater eel</name>
    <name type="synonym">Muraena anguilla</name>
    <dbReference type="NCBI Taxonomy" id="7936"/>
    <lineage>
        <taxon>Eukaryota</taxon>
        <taxon>Metazoa</taxon>
        <taxon>Chordata</taxon>
        <taxon>Craniata</taxon>
        <taxon>Vertebrata</taxon>
        <taxon>Euteleostomi</taxon>
        <taxon>Actinopterygii</taxon>
        <taxon>Neopterygii</taxon>
        <taxon>Teleostei</taxon>
        <taxon>Anguilliformes</taxon>
        <taxon>Anguillidae</taxon>
        <taxon>Anguilla</taxon>
    </lineage>
</organism>
<feature type="region of interest" description="Disordered" evidence="1">
    <location>
        <begin position="1"/>
        <end position="22"/>
    </location>
</feature>
<feature type="compositionally biased region" description="Polar residues" evidence="1">
    <location>
        <begin position="1"/>
        <end position="16"/>
    </location>
</feature>
<accession>A0A0E9W6V3</accession>
<evidence type="ECO:0000256" key="1">
    <source>
        <dbReference type="SAM" id="MobiDB-lite"/>
    </source>
</evidence>
<dbReference type="EMBL" id="GBXM01023364">
    <property type="protein sequence ID" value="JAH85213.1"/>
    <property type="molecule type" value="Transcribed_RNA"/>
</dbReference>
<sequence length="80" mass="8679">MTSYPPTQSTASNASTPKLIHKGTSAVSSELIKLSSSSDRANDRQPPGLYQVKILKVAELHQCCHEAVSSEPNAWKTIVR</sequence>